<accession>K6Z250</accession>
<dbReference type="InterPro" id="IPR016163">
    <property type="entry name" value="Ald_DH_C"/>
</dbReference>
<sequence>MKKFEQLYIDGHWVNSHSDAQLEVINPANGELYASVPSADVQDVDNAIRAASKAFSSWSEQPANFRAAIINEIADGMQARIDELTEVIVASMGCPLSLASEIQVQGAIDALRSFAPLASEMDKQQVHANHIVVTEAVGVCVLINPWNYPLSQLVGKLGPALAAGCTVVVKPAEQTPLQDLILAEIIHQSSLPHGVFNLLTGVGSQIGEALCSHALVDMVSFTGSTLAGVKVAQAAAPTVKRVCQELGGKSPYIIAQGADLAAAVRYGVEDVMLNSGQTCCALTRMLVPAEQLAEVEEIAKYAAAEWQLGDPMLAATNMGPLSSRQQQQRVLSYIEKGIEEGAKLLCGGTQLPEALRKGAYVMPTIFSDVRNDMIIAQEEIFGPVLCIIPYQNIQQAIELANETPFGLSSAVFAANQTAAINIASKLRAGQCYIQGALFNTDSPFGGYKQSGNGREWGLEGLKEYTETKAMLINAAD</sequence>
<dbReference type="FunFam" id="3.40.605.10:FF:000007">
    <property type="entry name" value="NAD/NADP-dependent betaine aldehyde dehydrogenase"/>
    <property type="match status" value="1"/>
</dbReference>
<protein>
    <submittedName>
        <fullName evidence="4">Aldehyde dehydrogenase (NAD(P)+)</fullName>
        <ecNumber evidence="4">1.2.1.5</ecNumber>
    </submittedName>
</protein>
<evidence type="ECO:0000313" key="4">
    <source>
        <dbReference type="EMBL" id="GAC30281.1"/>
    </source>
</evidence>
<dbReference type="SUPFAM" id="SSF53720">
    <property type="entry name" value="ALDH-like"/>
    <property type="match status" value="1"/>
</dbReference>
<dbReference type="PANTHER" id="PTHR42804:SF1">
    <property type="entry name" value="ALDEHYDE DEHYDROGENASE-RELATED"/>
    <property type="match status" value="1"/>
</dbReference>
<gene>
    <name evidence="4" type="ORF">GPAL_3433</name>
</gene>
<dbReference type="GO" id="GO:0004030">
    <property type="term" value="F:aldehyde dehydrogenase [NAD(P)+] activity"/>
    <property type="evidence" value="ECO:0007669"/>
    <property type="project" value="UniProtKB-EC"/>
</dbReference>
<comment type="similarity">
    <text evidence="1">Belongs to the aldehyde dehydrogenase family.</text>
</comment>
<keyword evidence="5" id="KW-1185">Reference proteome</keyword>
<dbReference type="EMBL" id="BAEQ01000054">
    <property type="protein sequence ID" value="GAC30281.1"/>
    <property type="molecule type" value="Genomic_DNA"/>
</dbReference>
<dbReference type="AlphaFoldDB" id="K6Z250"/>
<organism evidence="4 5">
    <name type="scientific">Brumicola pallidula DSM 14239 = ACAM 615</name>
    <dbReference type="NCBI Taxonomy" id="1121922"/>
    <lineage>
        <taxon>Bacteria</taxon>
        <taxon>Pseudomonadati</taxon>
        <taxon>Pseudomonadota</taxon>
        <taxon>Gammaproteobacteria</taxon>
        <taxon>Alteromonadales</taxon>
        <taxon>Alteromonadaceae</taxon>
        <taxon>Brumicola</taxon>
    </lineage>
</organism>
<dbReference type="STRING" id="1121922.GCA_000428905_01704"/>
<dbReference type="Pfam" id="PF00171">
    <property type="entry name" value="Aldedh"/>
    <property type="match status" value="1"/>
</dbReference>
<dbReference type="EC" id="1.2.1.5" evidence="4"/>
<dbReference type="Gene3D" id="3.40.309.10">
    <property type="entry name" value="Aldehyde Dehydrogenase, Chain A, domain 2"/>
    <property type="match status" value="1"/>
</dbReference>
<evidence type="ECO:0000256" key="1">
    <source>
        <dbReference type="ARBA" id="ARBA00009986"/>
    </source>
</evidence>
<evidence type="ECO:0000313" key="5">
    <source>
        <dbReference type="Proteomes" id="UP000006251"/>
    </source>
</evidence>
<dbReference type="PANTHER" id="PTHR42804">
    <property type="entry name" value="ALDEHYDE DEHYDROGENASE"/>
    <property type="match status" value="1"/>
</dbReference>
<dbReference type="Gene3D" id="3.40.605.10">
    <property type="entry name" value="Aldehyde Dehydrogenase, Chain A, domain 1"/>
    <property type="match status" value="1"/>
</dbReference>
<evidence type="ECO:0000259" key="3">
    <source>
        <dbReference type="Pfam" id="PF00171"/>
    </source>
</evidence>
<comment type="caution">
    <text evidence="4">The sequence shown here is derived from an EMBL/GenBank/DDBJ whole genome shotgun (WGS) entry which is preliminary data.</text>
</comment>
<dbReference type="InterPro" id="IPR016161">
    <property type="entry name" value="Ald_DH/histidinol_DH"/>
</dbReference>
<dbReference type="CDD" id="cd07138">
    <property type="entry name" value="ALDH_CddD_SSP0762"/>
    <property type="match status" value="1"/>
</dbReference>
<name>K6Z250_9ALTE</name>
<dbReference type="InterPro" id="IPR016162">
    <property type="entry name" value="Ald_DH_N"/>
</dbReference>
<dbReference type="InterPro" id="IPR015590">
    <property type="entry name" value="Aldehyde_DH_dom"/>
</dbReference>
<feature type="domain" description="Aldehyde dehydrogenase" evidence="3">
    <location>
        <begin position="13"/>
        <end position="469"/>
    </location>
</feature>
<evidence type="ECO:0000256" key="2">
    <source>
        <dbReference type="ARBA" id="ARBA00023002"/>
    </source>
</evidence>
<dbReference type="Proteomes" id="UP000006251">
    <property type="component" value="Unassembled WGS sequence"/>
</dbReference>
<dbReference type="RefSeq" id="WP_006014133.1">
    <property type="nucleotide sequence ID" value="NZ_AUAV01000008.1"/>
</dbReference>
<proteinExistence type="inferred from homology"/>
<keyword evidence="2 4" id="KW-0560">Oxidoreductase</keyword>
<dbReference type="OrthoDB" id="9812625at2"/>
<reference evidence="5" key="1">
    <citation type="journal article" date="2014" name="Environ. Microbiol.">
        <title>Comparative genomics of the marine bacterial genus Glaciecola reveals the high degree of genomic diversity and genomic characteristic for cold adaptation.</title>
        <authorList>
            <person name="Qin Q.L."/>
            <person name="Xie B.B."/>
            <person name="Yu Y."/>
            <person name="Shu Y.L."/>
            <person name="Rong J.C."/>
            <person name="Zhang Y.J."/>
            <person name="Zhao D.L."/>
            <person name="Chen X.L."/>
            <person name="Zhang X.Y."/>
            <person name="Chen B."/>
            <person name="Zhou B.C."/>
            <person name="Zhang Y.Z."/>
        </authorList>
    </citation>
    <scope>NUCLEOTIDE SEQUENCE [LARGE SCALE GENOMIC DNA]</scope>
    <source>
        <strain evidence="5">ACAM 615</strain>
    </source>
</reference>